<dbReference type="PROSITE" id="PS00109">
    <property type="entry name" value="PROTEIN_KINASE_TYR"/>
    <property type="match status" value="1"/>
</dbReference>
<reference evidence="2" key="1">
    <citation type="journal article" date="2017" name="Nat. Ecol. Evol.">
        <title>Genome expansion and lineage-specific genetic innovations in the forest pathogenic fungi Armillaria.</title>
        <authorList>
            <person name="Sipos G."/>
            <person name="Prasanna A.N."/>
            <person name="Walter M.C."/>
            <person name="O'Connor E."/>
            <person name="Balint B."/>
            <person name="Krizsan K."/>
            <person name="Kiss B."/>
            <person name="Hess J."/>
            <person name="Varga T."/>
            <person name="Slot J."/>
            <person name="Riley R."/>
            <person name="Boka B."/>
            <person name="Rigling D."/>
            <person name="Barry K."/>
            <person name="Lee J."/>
            <person name="Mihaltcheva S."/>
            <person name="LaButti K."/>
            <person name="Lipzen A."/>
            <person name="Waldron R."/>
            <person name="Moloney N.M."/>
            <person name="Sperisen C."/>
            <person name="Kredics L."/>
            <person name="Vagvoelgyi C."/>
            <person name="Patrignani A."/>
            <person name="Fitzpatrick D."/>
            <person name="Nagy I."/>
            <person name="Doyle S."/>
            <person name="Anderson J.B."/>
            <person name="Grigoriev I.V."/>
            <person name="Gueldener U."/>
            <person name="Muensterkoetter M."/>
            <person name="Nagy L.G."/>
        </authorList>
    </citation>
    <scope>NUCLEOTIDE SEQUENCE [LARGE SCALE GENOMIC DNA]</scope>
    <source>
        <strain evidence="2">Ar21-2</strain>
    </source>
</reference>
<dbReference type="Proteomes" id="UP000217790">
    <property type="component" value="Unassembled WGS sequence"/>
</dbReference>
<gene>
    <name evidence="1" type="ORF">ARMGADRAFT_1086944</name>
</gene>
<sequence length="129" mass="14705">MSMYNNTNELRNNLPFDDIMLGQAEVVIKFALHGITEINKRGILHGDISIQNMLINPTADNPMHVIFLDFARCNINLTVRKLQELSHDEPKDVMAFLTLCCMDHYKDLVKWAQVNTSLGSDLVYPEVSI</sequence>
<dbReference type="EMBL" id="KZ293687">
    <property type="protein sequence ID" value="PBK85909.1"/>
    <property type="molecule type" value="Genomic_DNA"/>
</dbReference>
<proteinExistence type="predicted"/>
<dbReference type="GO" id="GO:0004672">
    <property type="term" value="F:protein kinase activity"/>
    <property type="evidence" value="ECO:0007669"/>
    <property type="project" value="InterPro"/>
</dbReference>
<dbReference type="InParanoid" id="A0A2H3CS67"/>
<organism evidence="1 2">
    <name type="scientific">Armillaria gallica</name>
    <name type="common">Bulbous honey fungus</name>
    <name type="synonym">Armillaria bulbosa</name>
    <dbReference type="NCBI Taxonomy" id="47427"/>
    <lineage>
        <taxon>Eukaryota</taxon>
        <taxon>Fungi</taxon>
        <taxon>Dikarya</taxon>
        <taxon>Basidiomycota</taxon>
        <taxon>Agaricomycotina</taxon>
        <taxon>Agaricomycetes</taxon>
        <taxon>Agaricomycetidae</taxon>
        <taxon>Agaricales</taxon>
        <taxon>Marasmiineae</taxon>
        <taxon>Physalacriaceae</taxon>
        <taxon>Armillaria</taxon>
    </lineage>
</organism>
<dbReference type="OrthoDB" id="5584477at2759"/>
<accession>A0A2H3CS67</accession>
<name>A0A2H3CS67_ARMGA</name>
<evidence type="ECO:0000313" key="2">
    <source>
        <dbReference type="Proteomes" id="UP000217790"/>
    </source>
</evidence>
<dbReference type="AlphaFoldDB" id="A0A2H3CS67"/>
<evidence type="ECO:0000313" key="1">
    <source>
        <dbReference type="EMBL" id="PBK85909.1"/>
    </source>
</evidence>
<dbReference type="InterPro" id="IPR011009">
    <property type="entry name" value="Kinase-like_dom_sf"/>
</dbReference>
<protein>
    <submittedName>
        <fullName evidence="1">Uncharacterized protein</fullName>
    </submittedName>
</protein>
<dbReference type="SUPFAM" id="SSF56112">
    <property type="entry name" value="Protein kinase-like (PK-like)"/>
    <property type="match status" value="1"/>
</dbReference>
<keyword evidence="2" id="KW-1185">Reference proteome</keyword>
<dbReference type="InterPro" id="IPR008266">
    <property type="entry name" value="Tyr_kinase_AS"/>
</dbReference>
<dbReference type="Pfam" id="PF06293">
    <property type="entry name" value="Kdo"/>
    <property type="match status" value="1"/>
</dbReference>